<evidence type="ECO:0000259" key="15">
    <source>
        <dbReference type="PROSITE" id="PS50106"/>
    </source>
</evidence>
<keyword evidence="5" id="KW-0597">Phosphoprotein</keyword>
<dbReference type="GO" id="GO:0007010">
    <property type="term" value="P:cytoskeleton organization"/>
    <property type="evidence" value="ECO:0007669"/>
    <property type="project" value="TreeGrafter"/>
</dbReference>
<feature type="region of interest" description="Disordered" evidence="13">
    <location>
        <begin position="1137"/>
        <end position="1156"/>
    </location>
</feature>
<evidence type="ECO:0000256" key="6">
    <source>
        <dbReference type="ARBA" id="ARBA00022679"/>
    </source>
</evidence>
<dbReference type="GO" id="GO:0004674">
    <property type="term" value="F:protein serine/threonine kinase activity"/>
    <property type="evidence" value="ECO:0007669"/>
    <property type="project" value="UniProtKB-KW"/>
</dbReference>
<dbReference type="Gene3D" id="1.10.510.10">
    <property type="entry name" value="Transferase(Phosphotransferase) domain 1"/>
    <property type="match status" value="1"/>
</dbReference>
<feature type="region of interest" description="Disordered" evidence="13">
    <location>
        <begin position="936"/>
        <end position="972"/>
    </location>
</feature>
<keyword evidence="18" id="KW-1185">Reference proteome</keyword>
<evidence type="ECO:0000256" key="11">
    <source>
        <dbReference type="ARBA" id="ARBA00047899"/>
    </source>
</evidence>
<dbReference type="InterPro" id="IPR011009">
    <property type="entry name" value="Kinase-like_dom_sf"/>
</dbReference>
<evidence type="ECO:0000256" key="3">
    <source>
        <dbReference type="ARBA" id="ARBA00012513"/>
    </source>
</evidence>
<dbReference type="InterPro" id="IPR050236">
    <property type="entry name" value="Ser_Thr_kinase_AGC"/>
</dbReference>
<dbReference type="Gene3D" id="3.30.200.20">
    <property type="entry name" value="Phosphorylase Kinase, domain 1"/>
    <property type="match status" value="2"/>
</dbReference>
<dbReference type="GO" id="GO:0005524">
    <property type="term" value="F:ATP binding"/>
    <property type="evidence" value="ECO:0007669"/>
    <property type="project" value="UniProtKB-KW"/>
</dbReference>
<feature type="region of interest" description="Disordered" evidence="13">
    <location>
        <begin position="1068"/>
        <end position="1127"/>
    </location>
</feature>
<feature type="region of interest" description="Disordered" evidence="13">
    <location>
        <begin position="987"/>
        <end position="1051"/>
    </location>
</feature>
<dbReference type="PROSITE" id="PS50106">
    <property type="entry name" value="PDZ"/>
    <property type="match status" value="1"/>
</dbReference>
<protein>
    <recommendedName>
        <fullName evidence="3">non-specific serine/threonine protein kinase</fullName>
        <ecNumber evidence="3">2.7.11.1</ecNumber>
    </recommendedName>
</protein>
<evidence type="ECO:0000256" key="7">
    <source>
        <dbReference type="ARBA" id="ARBA00022741"/>
    </source>
</evidence>
<evidence type="ECO:0000256" key="12">
    <source>
        <dbReference type="ARBA" id="ARBA00048679"/>
    </source>
</evidence>
<dbReference type="FunFam" id="1.10.510.10:FF:000024">
    <property type="entry name" value="Probable serine/threonine-protein kinase cot-1"/>
    <property type="match status" value="1"/>
</dbReference>
<dbReference type="InterPro" id="IPR036034">
    <property type="entry name" value="PDZ_sf"/>
</dbReference>
<comment type="catalytic activity">
    <reaction evidence="12">
        <text>L-seryl-[protein] + ATP = O-phospho-L-seryl-[protein] + ADP + H(+)</text>
        <dbReference type="Rhea" id="RHEA:17989"/>
        <dbReference type="Rhea" id="RHEA-COMP:9863"/>
        <dbReference type="Rhea" id="RHEA-COMP:11604"/>
        <dbReference type="ChEBI" id="CHEBI:15378"/>
        <dbReference type="ChEBI" id="CHEBI:29999"/>
        <dbReference type="ChEBI" id="CHEBI:30616"/>
        <dbReference type="ChEBI" id="CHEBI:83421"/>
        <dbReference type="ChEBI" id="CHEBI:456216"/>
        <dbReference type="EC" id="2.7.11.1"/>
    </reaction>
</comment>
<dbReference type="SMART" id="SM00220">
    <property type="entry name" value="S_TKc"/>
    <property type="match status" value="1"/>
</dbReference>
<evidence type="ECO:0000313" key="18">
    <source>
        <dbReference type="Proteomes" id="UP000265120"/>
    </source>
</evidence>
<feature type="region of interest" description="Disordered" evidence="13">
    <location>
        <begin position="1183"/>
        <end position="1255"/>
    </location>
</feature>
<feature type="compositionally biased region" description="Low complexity" evidence="13">
    <location>
        <begin position="987"/>
        <end position="1002"/>
    </location>
</feature>
<feature type="compositionally biased region" description="Low complexity" evidence="13">
    <location>
        <begin position="82"/>
        <end position="99"/>
    </location>
</feature>
<feature type="region of interest" description="Disordered" evidence="13">
    <location>
        <begin position="123"/>
        <end position="154"/>
    </location>
</feature>
<reference evidence="17 18" key="1">
    <citation type="journal article" date="2014" name="Nat. Genet.">
        <title>Whole-genome sequence of a flatfish provides insights into ZW sex chromosome evolution and adaptation to a benthic lifestyle.</title>
        <authorList>
            <person name="Chen S."/>
            <person name="Zhang G."/>
            <person name="Shao C."/>
            <person name="Huang Q."/>
            <person name="Liu G."/>
            <person name="Zhang P."/>
            <person name="Song W."/>
            <person name="An N."/>
            <person name="Chalopin D."/>
            <person name="Volff J.N."/>
            <person name="Hong Y."/>
            <person name="Li Q."/>
            <person name="Sha Z."/>
            <person name="Zhou H."/>
            <person name="Xie M."/>
            <person name="Yu Q."/>
            <person name="Liu Y."/>
            <person name="Xiang H."/>
            <person name="Wang N."/>
            <person name="Wu K."/>
            <person name="Yang C."/>
            <person name="Zhou Q."/>
            <person name="Liao X."/>
            <person name="Yang L."/>
            <person name="Hu Q."/>
            <person name="Zhang J."/>
            <person name="Meng L."/>
            <person name="Jin L."/>
            <person name="Tian Y."/>
            <person name="Lian J."/>
            <person name="Yang J."/>
            <person name="Miao G."/>
            <person name="Liu S."/>
            <person name="Liang Z."/>
            <person name="Yan F."/>
            <person name="Li Y."/>
            <person name="Sun B."/>
            <person name="Zhang H."/>
            <person name="Zhang J."/>
            <person name="Zhu Y."/>
            <person name="Du M."/>
            <person name="Zhao Y."/>
            <person name="Schartl M."/>
            <person name="Tang Q."/>
            <person name="Wang J."/>
        </authorList>
    </citation>
    <scope>NUCLEOTIDE SEQUENCE</scope>
</reference>
<dbReference type="InParanoid" id="A0A3P8VJ40"/>
<dbReference type="FunFam" id="2.30.42.10:FF:000008">
    <property type="entry name" value="microtubule-associated serine/threonine-protein kinase 4 isoform X2"/>
    <property type="match status" value="1"/>
</dbReference>
<feature type="region of interest" description="Disordered" evidence="13">
    <location>
        <begin position="1503"/>
        <end position="1561"/>
    </location>
</feature>
<dbReference type="CDD" id="cd23073">
    <property type="entry name" value="PDZ_MAST1"/>
    <property type="match status" value="1"/>
</dbReference>
<feature type="compositionally biased region" description="Basic and acidic residues" evidence="13">
    <location>
        <begin position="1508"/>
        <end position="1522"/>
    </location>
</feature>
<comment type="catalytic activity">
    <reaction evidence="11">
        <text>L-threonyl-[protein] + ATP = O-phospho-L-threonyl-[protein] + ADP + H(+)</text>
        <dbReference type="Rhea" id="RHEA:46608"/>
        <dbReference type="Rhea" id="RHEA-COMP:11060"/>
        <dbReference type="Rhea" id="RHEA-COMP:11605"/>
        <dbReference type="ChEBI" id="CHEBI:15378"/>
        <dbReference type="ChEBI" id="CHEBI:30013"/>
        <dbReference type="ChEBI" id="CHEBI:30616"/>
        <dbReference type="ChEBI" id="CHEBI:61977"/>
        <dbReference type="ChEBI" id="CHEBI:456216"/>
        <dbReference type="EC" id="2.7.11.1"/>
    </reaction>
</comment>
<keyword evidence="7" id="KW-0547">Nucleotide-binding</keyword>
<feature type="compositionally biased region" description="Polar residues" evidence="13">
    <location>
        <begin position="1290"/>
        <end position="1302"/>
    </location>
</feature>
<evidence type="ECO:0000256" key="5">
    <source>
        <dbReference type="ARBA" id="ARBA00022553"/>
    </source>
</evidence>
<dbReference type="InterPro" id="IPR015022">
    <property type="entry name" value="MAST_pre-PK_dom"/>
</dbReference>
<dbReference type="SUPFAM" id="SSF56112">
    <property type="entry name" value="Protein kinase-like (PK-like)"/>
    <property type="match status" value="1"/>
</dbReference>
<feature type="compositionally biased region" description="Polar residues" evidence="13">
    <location>
        <begin position="1313"/>
        <end position="1323"/>
    </location>
</feature>
<dbReference type="PROSITE" id="PS50011">
    <property type="entry name" value="PROTEIN_KINASE_DOM"/>
    <property type="match status" value="1"/>
</dbReference>
<sequence>VRDVSSSHFYFLFCSCRTSNRKSLILTSTSPTLPRPHSPLPGHIGSSPLDSPRNFSQSGSAHFSFASSRRPDGRRWSLASLPSSGYGTNTPSSTSSSSSQERLHQLPFQPTMDELHFLSKHFGSTESMTDDDGGRRSPHVRPRSRSLSPGRSPSCYDNEIMMMNHVYKERFPKATAQMEERLAEFIHSYSPESVLPLADGVLSFIHHQIAELSRDCLTKSHEGLITSVYFCELQENLEKLLHDAYDRSESSEVTFVIELVKKLLIIISRPARLLECLEFNPEEFYHLLEAAEDHAKEGQLMKEDIPRYIINQLGLTRDPLEGKTEVMSVSFIAVYLVRHRETRQRFALKKINKQNLLLRNQIQQAFVERDILTFAENPFVVSMFCSFETRRLLITSMGHIKLTDFGLSKMGLMSLTTNLYEGHIEKDAREFLDKQVCGTPEYIAPEVILRQGYGRPVDWWAMGIILYEFLLGCVPFFGDTPEELFGQVITDFIVWPDGDDALPADAQALISALLRTNPLVRLGTGGAFEVKQHSFFTDLDWNSLLRQKAEFIPHLESEEDTSYFDTRSDRYHHINTYDEDDTNDDEPVEIRQFSSCSPRFSKVYSSMEHLSQLEQKATTFGSRRETMGQQDDKVNKRESLGSFTMRDKSWRTGSPEMKRLSYSESLYMEGDASPPLGVRRRFSALMDTHRFVSTLEGEQDFLSRQAPIKVRGTSLDGTAVNAETTTFHTRHAATGRDEMTPLHDPVVPRATNDLVRRRARQQHLSGDGDKHNSRPTNKVIKSASATALSVIIPSVEQHGGFSPLASPMSPHSFSSNPSSRDSSPSRDFFPAVSVLHSPITIHRSGKKYGFTLRAIRVYIGESDIYSVHHIVWHVEDGGPAQEAGLSAGDLITHVNGEPVHGLVHTEVVELILKSGNKVTVTTTPFENTSIKVGPARKASYKCKMARRNRRTMGKDSQDSKKRSSLFRKITKQSNLLHTSRSLSSLNRSLSSSESLPGSPTHSLSVKSPTQGYRSTTETSYLGASQNSSSASSTPNSPAPSQHMRPSSLHGLSPKLHRQYRSARCKSAGNIPLSPLAHTPSPTQSSPPSLPGHTVGSSNTTQSFSAKLHSSPPVVRPRPKSAEPPRSPLLKRVQSAEKLGSPLTQPSSTGGLGGPLRKHSLEVQHSEYRKDAFLCELGLQSLLETDGENMPPNPRLGRQESPLSRETLLAGREKEKRRDEEKGRHSDTGAGLFVTTSPKSALTRGPHTNDPHLDSQCCRQDATHTKVAPPSTIRETAADGCNQKSSEKIHQSQTDLSQKQSDLNRGKSVMPDSKSVQGLQTGADTASKLEGNHKNIQSRPRLPGAAFTEGSAPDLEKSINSNITATALPMNKILKPIAVVENQKKPKSSDSRTPDLISKSPKLPAWTLPPVVPSHGQPLSLGKVRQGLGAVNCYRGTLDWEDKCRLEAVEEHSPSPSPSPTAVTPSLCGPSLCKSRPASPGDKMSFVSQLTTVAKNVLGPIKLVSQEGPKSKDQYTKAVEEKQGGATVKSDTPTFTGSAVVTKSPAGSPLEKAGTGSSPKNA</sequence>
<feature type="compositionally biased region" description="Low complexity" evidence="13">
    <location>
        <begin position="145"/>
        <end position="154"/>
    </location>
</feature>
<feature type="compositionally biased region" description="Polar residues" evidence="13">
    <location>
        <begin position="53"/>
        <end position="67"/>
    </location>
</feature>
<evidence type="ECO:0000256" key="4">
    <source>
        <dbReference type="ARBA" id="ARBA00022527"/>
    </source>
</evidence>
<dbReference type="OMA" id="TNLYEGF"/>
<reference evidence="17" key="3">
    <citation type="submission" date="2025-09" db="UniProtKB">
        <authorList>
            <consortium name="Ensembl"/>
        </authorList>
    </citation>
    <scope>IDENTIFICATION</scope>
</reference>
<evidence type="ECO:0000256" key="8">
    <source>
        <dbReference type="ARBA" id="ARBA00022777"/>
    </source>
</evidence>
<dbReference type="PROSITE" id="PS51285">
    <property type="entry name" value="AGC_KINASE_CTER"/>
    <property type="match status" value="1"/>
</dbReference>
<keyword evidence="8" id="KW-0418">Kinase</keyword>
<dbReference type="FunFam" id="1.20.1480.20:FF:000001">
    <property type="entry name" value="microtubule-associated serine/threonine-protein kinase 4 isoform X1"/>
    <property type="match status" value="1"/>
</dbReference>
<feature type="compositionally biased region" description="Basic and acidic residues" evidence="13">
    <location>
        <begin position="1210"/>
        <end position="1226"/>
    </location>
</feature>
<dbReference type="PANTHER" id="PTHR24356">
    <property type="entry name" value="SERINE/THREONINE-PROTEIN KINASE"/>
    <property type="match status" value="1"/>
</dbReference>
<dbReference type="InterPro" id="IPR000719">
    <property type="entry name" value="Prot_kinase_dom"/>
</dbReference>
<organism evidence="17 18">
    <name type="scientific">Cynoglossus semilaevis</name>
    <name type="common">Tongue sole</name>
    <dbReference type="NCBI Taxonomy" id="244447"/>
    <lineage>
        <taxon>Eukaryota</taxon>
        <taxon>Metazoa</taxon>
        <taxon>Chordata</taxon>
        <taxon>Craniata</taxon>
        <taxon>Vertebrata</taxon>
        <taxon>Euteleostomi</taxon>
        <taxon>Actinopterygii</taxon>
        <taxon>Neopterygii</taxon>
        <taxon>Teleostei</taxon>
        <taxon>Neoteleostei</taxon>
        <taxon>Acanthomorphata</taxon>
        <taxon>Carangaria</taxon>
        <taxon>Pleuronectiformes</taxon>
        <taxon>Pleuronectoidei</taxon>
        <taxon>Cynoglossidae</taxon>
        <taxon>Cynoglossinae</taxon>
        <taxon>Cynoglossus</taxon>
    </lineage>
</organism>
<dbReference type="SMART" id="SM00228">
    <property type="entry name" value="PDZ"/>
    <property type="match status" value="1"/>
</dbReference>
<dbReference type="Pfam" id="PF00595">
    <property type="entry name" value="PDZ"/>
    <property type="match status" value="1"/>
</dbReference>
<keyword evidence="10" id="KW-0460">Magnesium</keyword>
<feature type="compositionally biased region" description="Polar residues" evidence="13">
    <location>
        <begin position="1003"/>
        <end position="1022"/>
    </location>
</feature>
<proteinExistence type="inferred from homology"/>
<dbReference type="PANTHER" id="PTHR24356:SF150">
    <property type="entry name" value="MICROTUBULE-ASSOCIATED SERINE_THREONINE-PROTEIN KINASE 1"/>
    <property type="match status" value="1"/>
</dbReference>
<reference evidence="17" key="2">
    <citation type="submission" date="2025-08" db="UniProtKB">
        <authorList>
            <consortium name="Ensembl"/>
        </authorList>
    </citation>
    <scope>IDENTIFICATION</scope>
</reference>
<feature type="compositionally biased region" description="Low complexity" evidence="13">
    <location>
        <begin position="806"/>
        <end position="825"/>
    </location>
</feature>
<feature type="compositionally biased region" description="Basic and acidic residues" evidence="13">
    <location>
        <begin position="1381"/>
        <end position="1392"/>
    </location>
</feature>
<dbReference type="Ensembl" id="ENSCSET00000015480.1">
    <property type="protein sequence ID" value="ENSCSEP00000015293.1"/>
    <property type="gene ID" value="ENSCSEG00000009799.1"/>
</dbReference>
<keyword evidence="4" id="KW-0723">Serine/threonine-protein kinase</keyword>
<feature type="compositionally biased region" description="Polar residues" evidence="13">
    <location>
        <begin position="1528"/>
        <end position="1540"/>
    </location>
</feature>
<dbReference type="GO" id="GO:0035556">
    <property type="term" value="P:intracellular signal transduction"/>
    <property type="evidence" value="ECO:0007669"/>
    <property type="project" value="TreeGrafter"/>
</dbReference>
<feature type="compositionally biased region" description="Basic and acidic residues" evidence="13">
    <location>
        <begin position="952"/>
        <end position="961"/>
    </location>
</feature>
<feature type="domain" description="Protein kinase" evidence="14">
    <location>
        <begin position="214"/>
        <end position="536"/>
    </location>
</feature>
<dbReference type="InterPro" id="IPR001478">
    <property type="entry name" value="PDZ"/>
</dbReference>
<feature type="region of interest" description="Disordered" evidence="13">
    <location>
        <begin position="801"/>
        <end position="825"/>
    </location>
</feature>
<feature type="compositionally biased region" description="Low complexity" evidence="13">
    <location>
        <begin position="1023"/>
        <end position="1041"/>
    </location>
</feature>
<dbReference type="InterPro" id="IPR000961">
    <property type="entry name" value="AGC-kinase_C"/>
</dbReference>
<feature type="compositionally biased region" description="Basic residues" evidence="13">
    <location>
        <begin position="938"/>
        <end position="951"/>
    </location>
</feature>
<evidence type="ECO:0000256" key="1">
    <source>
        <dbReference type="ARBA" id="ARBA00001946"/>
    </source>
</evidence>
<keyword evidence="6" id="KW-0808">Transferase</keyword>
<dbReference type="Pfam" id="PF00069">
    <property type="entry name" value="Pkinase"/>
    <property type="match status" value="1"/>
</dbReference>
<keyword evidence="9" id="KW-0067">ATP-binding</keyword>
<dbReference type="InterPro" id="IPR023142">
    <property type="entry name" value="MAST_pre-PK_dom_sf"/>
</dbReference>
<dbReference type="EC" id="2.7.11.1" evidence="3"/>
<evidence type="ECO:0000256" key="9">
    <source>
        <dbReference type="ARBA" id="ARBA00022840"/>
    </source>
</evidence>
<evidence type="ECO:0000256" key="13">
    <source>
        <dbReference type="SAM" id="MobiDB-lite"/>
    </source>
</evidence>
<evidence type="ECO:0000256" key="10">
    <source>
        <dbReference type="ARBA" id="ARBA00022842"/>
    </source>
</evidence>
<feature type="region of interest" description="Disordered" evidence="13">
    <location>
        <begin position="1381"/>
        <end position="1400"/>
    </location>
</feature>
<dbReference type="Pfam" id="PF08926">
    <property type="entry name" value="DUF1908"/>
    <property type="match status" value="1"/>
</dbReference>
<comment type="similarity">
    <text evidence="2">Belongs to the protein kinase superfamily. AGC Ser/Thr protein kinase family.</text>
</comment>
<dbReference type="Proteomes" id="UP000265120">
    <property type="component" value="Chromosome 9"/>
</dbReference>
<feature type="region of interest" description="Disordered" evidence="13">
    <location>
        <begin position="27"/>
        <end position="103"/>
    </location>
</feature>
<dbReference type="GeneTree" id="ENSGT00940000157700"/>
<dbReference type="SUPFAM" id="SSF50156">
    <property type="entry name" value="PDZ domain-like"/>
    <property type="match status" value="1"/>
</dbReference>
<dbReference type="GO" id="GO:0000287">
    <property type="term" value="F:magnesium ion binding"/>
    <property type="evidence" value="ECO:0007669"/>
    <property type="project" value="InterPro"/>
</dbReference>
<name>A0A3P8VJ40_CYNSE</name>
<feature type="domain" description="PDZ" evidence="15">
    <location>
        <begin position="838"/>
        <end position="926"/>
    </location>
</feature>
<feature type="compositionally biased region" description="Polar residues" evidence="13">
    <location>
        <begin position="1094"/>
        <end position="1104"/>
    </location>
</feature>
<accession>A0A3P8VJ40</accession>
<dbReference type="SUPFAM" id="SSF140482">
    <property type="entry name" value="MAST3 pre-PK domain-like"/>
    <property type="match status" value="1"/>
</dbReference>
<evidence type="ECO:0000256" key="2">
    <source>
        <dbReference type="ARBA" id="ARBA00009903"/>
    </source>
</evidence>
<dbReference type="STRING" id="244447.ENSCSEP00000015293"/>
<evidence type="ECO:0000313" key="17">
    <source>
        <dbReference type="Ensembl" id="ENSCSEP00000015293.1"/>
    </source>
</evidence>
<feature type="region of interest" description="Disordered" evidence="13">
    <location>
        <begin position="1276"/>
        <end position="1352"/>
    </location>
</feature>
<evidence type="ECO:0000259" key="16">
    <source>
        <dbReference type="PROSITE" id="PS51285"/>
    </source>
</evidence>
<feature type="domain" description="AGC-kinase C-terminal" evidence="16">
    <location>
        <begin position="537"/>
        <end position="605"/>
    </location>
</feature>
<dbReference type="Gene3D" id="1.20.1480.20">
    <property type="entry name" value="MAST3 pre-PK domain-like"/>
    <property type="match status" value="1"/>
</dbReference>
<evidence type="ECO:0000259" key="14">
    <source>
        <dbReference type="PROSITE" id="PS50011"/>
    </source>
</evidence>
<comment type="cofactor">
    <cofactor evidence="1">
        <name>Mg(2+)</name>
        <dbReference type="ChEBI" id="CHEBI:18420"/>
    </cofactor>
</comment>
<dbReference type="Gene3D" id="2.30.42.10">
    <property type="match status" value="1"/>
</dbReference>